<dbReference type="Gene3D" id="3.30.360.10">
    <property type="entry name" value="Dihydrodipicolinate Reductase, domain 2"/>
    <property type="match status" value="1"/>
</dbReference>
<keyword evidence="5" id="KW-0560">Oxidoreductase</keyword>
<dbReference type="InterPro" id="IPR005676">
    <property type="entry name" value="Asp_semi-ald_DH_pep-lack"/>
</dbReference>
<evidence type="ECO:0000256" key="2">
    <source>
        <dbReference type="ARBA" id="ARBA00022605"/>
    </source>
</evidence>
<name>A0A2S4JGP7_9SPIO</name>
<dbReference type="Proteomes" id="UP000237350">
    <property type="component" value="Unassembled WGS sequence"/>
</dbReference>
<feature type="domain" description="Semialdehyde dehydrogenase NAD-binding" evidence="8">
    <location>
        <begin position="5"/>
        <end position="129"/>
    </location>
</feature>
<dbReference type="NCBIfam" id="NF006416">
    <property type="entry name" value="PRK08664.1"/>
    <property type="match status" value="1"/>
</dbReference>
<dbReference type="CDD" id="cd02315">
    <property type="entry name" value="ScASADH_like_N"/>
    <property type="match status" value="1"/>
</dbReference>
<dbReference type="GO" id="GO:0009086">
    <property type="term" value="P:methionine biosynthetic process"/>
    <property type="evidence" value="ECO:0007669"/>
    <property type="project" value="UniProtKB-KW"/>
</dbReference>
<keyword evidence="3" id="KW-0791">Threonine biosynthesis</keyword>
<dbReference type="PANTHER" id="PTHR46718:SF1">
    <property type="entry name" value="ASPARTATE-SEMIALDEHYDE DEHYDROGENASE"/>
    <property type="match status" value="1"/>
</dbReference>
<evidence type="ECO:0000313" key="10">
    <source>
        <dbReference type="Proteomes" id="UP000237350"/>
    </source>
</evidence>
<dbReference type="CDD" id="cd18130">
    <property type="entry name" value="ASADH_C_arch_fung_like"/>
    <property type="match status" value="1"/>
</dbReference>
<dbReference type="SMART" id="SM00859">
    <property type="entry name" value="Semialdhyde_dh"/>
    <property type="match status" value="1"/>
</dbReference>
<dbReference type="GO" id="GO:0051287">
    <property type="term" value="F:NAD binding"/>
    <property type="evidence" value="ECO:0007669"/>
    <property type="project" value="InterPro"/>
</dbReference>
<dbReference type="AlphaFoldDB" id="A0A2S4JGP7"/>
<feature type="active site" description="Proton acceptor" evidence="7">
    <location>
        <position position="237"/>
    </location>
</feature>
<proteinExistence type="inferred from homology"/>
<sequence>MKRTPVAILGATGTVGQKFITLLQDHPQFEIVELVASPRSAGKPYHEATSWKQNVPIPPAVATMTVQDTSSTLTAPLLFSGLDSSVAGEVEDRYSRAGHVVISNSSNYRMAPDVPLVIPEINPDHFELIHRQGRSGAIITNSNCSTMFLAMALAPLYRTYGIEWVQVTTLQAISGAGYPGVPSLDILGNVIPFIGGEEEKVEQEAQKILGTLTDKGITPAPFCVSATCTRVPVVDGHLETVTVKFPSGVDPSPEEVIRTLSSWRGLPQEMNLPSAPSQPLVVLPDQDRPQPARDVWCNQGMSTVIGRVRRDPIGSIRMVILGHNTVRGAAGAAILNAEALLAQGLLDDRP</sequence>
<dbReference type="SUPFAM" id="SSF51735">
    <property type="entry name" value="NAD(P)-binding Rossmann-fold domains"/>
    <property type="match status" value="1"/>
</dbReference>
<keyword evidence="6" id="KW-0486">Methionine biosynthesis</keyword>
<dbReference type="Gene3D" id="3.40.50.720">
    <property type="entry name" value="NAD(P)-binding Rossmann-like Domain"/>
    <property type="match status" value="1"/>
</dbReference>
<keyword evidence="4" id="KW-0521">NADP</keyword>
<dbReference type="EMBL" id="LPWH01000121">
    <property type="protein sequence ID" value="POQ98590.1"/>
    <property type="molecule type" value="Genomic_DNA"/>
</dbReference>
<reference evidence="10" key="1">
    <citation type="submission" date="2015-12" db="EMBL/GenBank/DDBJ databases">
        <authorList>
            <person name="Lodha T.D."/>
            <person name="Chintalapati S."/>
            <person name="Chintalapati V.R."/>
            <person name="Sravanthi T."/>
        </authorList>
    </citation>
    <scope>NUCLEOTIDE SEQUENCE [LARGE SCALE GENOMIC DNA]</scope>
    <source>
        <strain evidence="10">JC133</strain>
    </source>
</reference>
<dbReference type="FunFam" id="3.30.360.10:FF:000016">
    <property type="entry name" value="Probable aspartate-semialdehyde dehydrogenase"/>
    <property type="match status" value="1"/>
</dbReference>
<dbReference type="GO" id="GO:0050661">
    <property type="term" value="F:NADP binding"/>
    <property type="evidence" value="ECO:0007669"/>
    <property type="project" value="InterPro"/>
</dbReference>
<dbReference type="Pfam" id="PF01118">
    <property type="entry name" value="Semialdhyde_dh"/>
    <property type="match status" value="1"/>
</dbReference>
<dbReference type="InterPro" id="IPR000534">
    <property type="entry name" value="Semialdehyde_DH_NAD-bd"/>
</dbReference>
<gene>
    <name evidence="9" type="ORF">AU468_12655</name>
</gene>
<dbReference type="SUPFAM" id="SSF55347">
    <property type="entry name" value="Glyceraldehyde-3-phosphate dehydrogenase-like, C-terminal domain"/>
    <property type="match status" value="1"/>
</dbReference>
<feature type="active site" description="Acyl-thioester intermediate" evidence="7">
    <location>
        <position position="144"/>
    </location>
</feature>
<dbReference type="InterPro" id="IPR036291">
    <property type="entry name" value="NAD(P)-bd_dom_sf"/>
</dbReference>
<accession>A0A2S4JGP7</accession>
<dbReference type="NCBIfam" id="TIGR00978">
    <property type="entry name" value="asd_EA"/>
    <property type="match status" value="1"/>
</dbReference>
<dbReference type="InterPro" id="IPR012280">
    <property type="entry name" value="Semialdhyde_DH_dimer_dom"/>
</dbReference>
<dbReference type="PIRSF" id="PIRSF000148">
    <property type="entry name" value="ASA_dh"/>
    <property type="match status" value="1"/>
</dbReference>
<keyword evidence="10" id="KW-1185">Reference proteome</keyword>
<evidence type="ECO:0000256" key="3">
    <source>
        <dbReference type="ARBA" id="ARBA00022697"/>
    </source>
</evidence>
<dbReference type="OrthoDB" id="9805684at2"/>
<dbReference type="GO" id="GO:0004073">
    <property type="term" value="F:aspartate-semialdehyde dehydrogenase activity"/>
    <property type="evidence" value="ECO:0007669"/>
    <property type="project" value="UniProtKB-ARBA"/>
</dbReference>
<dbReference type="Pfam" id="PF02774">
    <property type="entry name" value="Semialdhyde_dhC"/>
    <property type="match status" value="1"/>
</dbReference>
<evidence type="ECO:0000259" key="8">
    <source>
        <dbReference type="SMART" id="SM00859"/>
    </source>
</evidence>
<evidence type="ECO:0000256" key="4">
    <source>
        <dbReference type="ARBA" id="ARBA00022857"/>
    </source>
</evidence>
<keyword evidence="2" id="KW-0028">Amino-acid biosynthesis</keyword>
<dbReference type="PANTHER" id="PTHR46718">
    <property type="entry name" value="ASPARTATE-SEMIALDEHYDE DEHYDROGENASE"/>
    <property type="match status" value="1"/>
</dbReference>
<evidence type="ECO:0000256" key="1">
    <source>
        <dbReference type="ARBA" id="ARBA00010584"/>
    </source>
</evidence>
<dbReference type="InterPro" id="IPR051823">
    <property type="entry name" value="ASADH-related"/>
</dbReference>
<dbReference type="GO" id="GO:0009088">
    <property type="term" value="P:threonine biosynthetic process"/>
    <property type="evidence" value="ECO:0007669"/>
    <property type="project" value="UniProtKB-KW"/>
</dbReference>
<dbReference type="RefSeq" id="WP_103681041.1">
    <property type="nucleotide sequence ID" value="NZ_LPWH01000121.1"/>
</dbReference>
<dbReference type="GO" id="GO:0046983">
    <property type="term" value="F:protein dimerization activity"/>
    <property type="evidence" value="ECO:0007669"/>
    <property type="project" value="InterPro"/>
</dbReference>
<organism evidence="9 10">
    <name type="scientific">Alkalispirochaeta sphaeroplastigenens</name>
    <dbReference type="NCBI Taxonomy" id="1187066"/>
    <lineage>
        <taxon>Bacteria</taxon>
        <taxon>Pseudomonadati</taxon>
        <taxon>Spirochaetota</taxon>
        <taxon>Spirochaetia</taxon>
        <taxon>Spirochaetales</taxon>
        <taxon>Spirochaetaceae</taxon>
        <taxon>Alkalispirochaeta</taxon>
    </lineage>
</organism>
<evidence type="ECO:0000313" key="9">
    <source>
        <dbReference type="EMBL" id="POQ98590.1"/>
    </source>
</evidence>
<evidence type="ECO:0000256" key="7">
    <source>
        <dbReference type="PIRSR" id="PIRSR000148-1"/>
    </source>
</evidence>
<comment type="caution">
    <text evidence="9">The sequence shown here is derived from an EMBL/GenBank/DDBJ whole genome shotgun (WGS) entry which is preliminary data.</text>
</comment>
<evidence type="ECO:0000256" key="5">
    <source>
        <dbReference type="ARBA" id="ARBA00023002"/>
    </source>
</evidence>
<protein>
    <submittedName>
        <fullName evidence="9">Aspartate-semialdehyde dehydrogenase</fullName>
    </submittedName>
</protein>
<evidence type="ECO:0000256" key="6">
    <source>
        <dbReference type="ARBA" id="ARBA00023167"/>
    </source>
</evidence>
<comment type="similarity">
    <text evidence="1">Belongs to the aspartate-semialdehyde dehydrogenase family.</text>
</comment>